<dbReference type="EMBL" id="CP130319">
    <property type="protein sequence ID" value="WNR43053.1"/>
    <property type="molecule type" value="Genomic_DNA"/>
</dbReference>
<gene>
    <name evidence="2" type="ORF">MJB10_18300</name>
</gene>
<dbReference type="Proteomes" id="UP001304650">
    <property type="component" value="Chromosome"/>
</dbReference>
<dbReference type="KEGG" id="proo:MJB10_18300"/>
<keyword evidence="1" id="KW-0175">Coiled coil</keyword>
<feature type="coiled-coil region" evidence="1">
    <location>
        <begin position="79"/>
        <end position="106"/>
    </location>
</feature>
<accession>A0AA96RH84</accession>
<evidence type="ECO:0000313" key="2">
    <source>
        <dbReference type="EMBL" id="WNR43053.1"/>
    </source>
</evidence>
<organism evidence="2 3">
    <name type="scientific">Paenibacillus roseopurpureus</name>
    <dbReference type="NCBI Taxonomy" id="2918901"/>
    <lineage>
        <taxon>Bacteria</taxon>
        <taxon>Bacillati</taxon>
        <taxon>Bacillota</taxon>
        <taxon>Bacilli</taxon>
        <taxon>Bacillales</taxon>
        <taxon>Paenibacillaceae</taxon>
        <taxon>Paenibacillus</taxon>
    </lineage>
</organism>
<proteinExistence type="predicted"/>
<name>A0AA96RH84_9BACL</name>
<evidence type="ECO:0000313" key="3">
    <source>
        <dbReference type="Proteomes" id="UP001304650"/>
    </source>
</evidence>
<sequence>METLYDLFPLERAEITNKGLFFNGNWYSCSVAIKEQWFIFKEVISREIPIYVDRNDNEYILVVLTDGSLTIAYRITDEIGMSEQNKLSYQEKIRDLKQQLKKRKRVRK</sequence>
<protein>
    <submittedName>
        <fullName evidence="2">Uncharacterized protein</fullName>
    </submittedName>
</protein>
<dbReference type="RefSeq" id="WP_314796999.1">
    <property type="nucleotide sequence ID" value="NZ_CP130319.1"/>
</dbReference>
<reference evidence="2" key="1">
    <citation type="submission" date="2022-02" db="EMBL/GenBank/DDBJ databases">
        <title>Paenibacillus sp. MBLB1832 Whole Genome Shotgun Sequencing.</title>
        <authorList>
            <person name="Hwang C.Y."/>
            <person name="Cho E.-S."/>
            <person name="Seo M.-J."/>
        </authorList>
    </citation>
    <scope>NUCLEOTIDE SEQUENCE</scope>
    <source>
        <strain evidence="2">MBLB1832</strain>
    </source>
</reference>
<evidence type="ECO:0000256" key="1">
    <source>
        <dbReference type="SAM" id="Coils"/>
    </source>
</evidence>
<dbReference type="AlphaFoldDB" id="A0AA96RH84"/>
<keyword evidence="3" id="KW-1185">Reference proteome</keyword>